<dbReference type="PANTHER" id="PTHR46376:SF1">
    <property type="entry name" value="LEUCINE-ZIPPER-LIKE TRANSCRIPTIONAL REGULATOR 1"/>
    <property type="match status" value="1"/>
</dbReference>
<dbReference type="Pfam" id="PF01344">
    <property type="entry name" value="Kelch_1"/>
    <property type="match status" value="1"/>
</dbReference>
<evidence type="ECO:0000256" key="2">
    <source>
        <dbReference type="ARBA" id="ARBA00022737"/>
    </source>
</evidence>
<dbReference type="GO" id="GO:0005794">
    <property type="term" value="C:Golgi apparatus"/>
    <property type="evidence" value="ECO:0007669"/>
    <property type="project" value="TreeGrafter"/>
</dbReference>
<reference evidence="5" key="1">
    <citation type="submission" date="2023-06" db="EMBL/GenBank/DDBJ databases">
        <title>Survivors Of The Sea: Transcriptome response of Skeletonema marinoi to long-term dormancy.</title>
        <authorList>
            <person name="Pinder M.I.M."/>
            <person name="Kourtchenko O."/>
            <person name="Robertson E.K."/>
            <person name="Larsson T."/>
            <person name="Maumus F."/>
            <person name="Osuna-Cruz C.M."/>
            <person name="Vancaester E."/>
            <person name="Stenow R."/>
            <person name="Vandepoele K."/>
            <person name="Ploug H."/>
            <person name="Bruchert V."/>
            <person name="Godhe A."/>
            <person name="Topel M."/>
        </authorList>
    </citation>
    <scope>NUCLEOTIDE SEQUENCE</scope>
    <source>
        <strain evidence="5">R05AC</strain>
    </source>
</reference>
<evidence type="ECO:0000256" key="1">
    <source>
        <dbReference type="ARBA" id="ARBA00022441"/>
    </source>
</evidence>
<comment type="caution">
    <text evidence="5">The sequence shown here is derived from an EMBL/GenBank/DDBJ whole genome shotgun (WGS) entry which is preliminary data.</text>
</comment>
<keyword evidence="1" id="KW-0880">Kelch repeat</keyword>
<dbReference type="InterPro" id="IPR006652">
    <property type="entry name" value="Kelch_1"/>
</dbReference>
<protein>
    <submittedName>
        <fullName evidence="5">Kelch repeat-containing protein</fullName>
    </submittedName>
</protein>
<dbReference type="SUPFAM" id="SSF117281">
    <property type="entry name" value="Kelch motif"/>
    <property type="match status" value="2"/>
</dbReference>
<evidence type="ECO:0000256" key="3">
    <source>
        <dbReference type="SAM" id="MobiDB-lite"/>
    </source>
</evidence>
<dbReference type="Pfam" id="PF24681">
    <property type="entry name" value="Kelch_KLHDC2_KLHL20_DRC7"/>
    <property type="match status" value="2"/>
</dbReference>
<dbReference type="SUPFAM" id="SSF54695">
    <property type="entry name" value="POZ domain"/>
    <property type="match status" value="1"/>
</dbReference>
<accession>A0AAD8YFC9</accession>
<proteinExistence type="predicted"/>
<name>A0AAD8YFC9_9STRA</name>
<dbReference type="InterPro" id="IPR011333">
    <property type="entry name" value="SKP1/BTB/POZ_sf"/>
</dbReference>
<dbReference type="Gene3D" id="3.30.710.10">
    <property type="entry name" value="Potassium Channel Kv1.1, Chain A"/>
    <property type="match status" value="1"/>
</dbReference>
<organism evidence="5 6">
    <name type="scientific">Skeletonema marinoi</name>
    <dbReference type="NCBI Taxonomy" id="267567"/>
    <lineage>
        <taxon>Eukaryota</taxon>
        <taxon>Sar</taxon>
        <taxon>Stramenopiles</taxon>
        <taxon>Ochrophyta</taxon>
        <taxon>Bacillariophyta</taxon>
        <taxon>Coscinodiscophyceae</taxon>
        <taxon>Thalassiosirophycidae</taxon>
        <taxon>Thalassiosirales</taxon>
        <taxon>Skeletonemataceae</taxon>
        <taxon>Skeletonema</taxon>
        <taxon>Skeletonema marinoi-dohrnii complex</taxon>
    </lineage>
</organism>
<dbReference type="PANTHER" id="PTHR46376">
    <property type="entry name" value="LEUCINE-ZIPPER-LIKE TRANSCRIPTIONAL REGULATOR 1"/>
    <property type="match status" value="1"/>
</dbReference>
<evidence type="ECO:0000313" key="5">
    <source>
        <dbReference type="EMBL" id="KAK1745491.1"/>
    </source>
</evidence>
<dbReference type="SMART" id="SM00225">
    <property type="entry name" value="BTB"/>
    <property type="match status" value="1"/>
</dbReference>
<dbReference type="CDD" id="cd14733">
    <property type="entry name" value="BACK"/>
    <property type="match status" value="1"/>
</dbReference>
<feature type="region of interest" description="Disordered" evidence="3">
    <location>
        <begin position="1"/>
        <end position="70"/>
    </location>
</feature>
<keyword evidence="6" id="KW-1185">Reference proteome</keyword>
<dbReference type="EMBL" id="JATAAI010000005">
    <property type="protein sequence ID" value="KAK1745491.1"/>
    <property type="molecule type" value="Genomic_DNA"/>
</dbReference>
<dbReference type="InterPro" id="IPR051568">
    <property type="entry name" value="LZTR1/Attractin"/>
</dbReference>
<feature type="domain" description="BTB" evidence="4">
    <location>
        <begin position="440"/>
        <end position="511"/>
    </location>
</feature>
<evidence type="ECO:0000259" key="4">
    <source>
        <dbReference type="PROSITE" id="PS50097"/>
    </source>
</evidence>
<sequence>MSNNNRPPNNFAAGADFASILGGNNNNNNNNNSERGGGPLRDQFSLASHNNHHHDENDAASHPSSRRNLIDNKDHNLTWSRMALSPHSPIPPPRSGAASVVVKGRLYMFGGYGGGTGRLDDFYQFSFDSNTWSEVEVLSDVKPGCRENNGVVIGDASRVYLFGGYNGNSWLNDLWMFDIDTQRWTCIQESSDEYNGGGGGHNLEQGDHSLAVAAAAGGNNIVNNNNSSGPSRRFGYVSVVHDNKFVLFGGFDGTRWLNDMFEFDLITNTWKTVQASGRLPSVRSCPAWIKDENYVYIHGGYDGVERKADFFACDLRTYTWSELPCKGTPPSPRYFHSCCIHGNKLYTYGGYSGSERLADMFAYDFETNHWSEVDCSQGECPSGRSSLVAQVFENSLYIFGGYNGMAVLNDFYRFRLKPVNIPPSGLVDDLRRLMLREDMSDVSFLVDGHEVFANRSILSIRSEYFDCMLFGGMRESLRDEHGKAAGGPIEVRDVSHPVFLKVLEYLYTDTIRDLTWELSIPLMIASEQFMLTRLKALCQDHIRTRITVENVIGVFIASHQHNATGLKEIALEYIIKNLHDAAIVTGLAELKSEPDLLVEIITKHSTAAAQSSPIYASSNASQLSGFNQSEWSGSRR</sequence>
<dbReference type="SMART" id="SM00612">
    <property type="entry name" value="Kelch"/>
    <property type="match status" value="5"/>
</dbReference>
<dbReference type="Pfam" id="PF00651">
    <property type="entry name" value="BTB"/>
    <property type="match status" value="1"/>
</dbReference>
<gene>
    <name evidence="5" type="ORF">QTG54_003415</name>
</gene>
<dbReference type="InterPro" id="IPR015915">
    <property type="entry name" value="Kelch-typ_b-propeller"/>
</dbReference>
<dbReference type="AlphaFoldDB" id="A0AAD8YFC9"/>
<evidence type="ECO:0000313" key="6">
    <source>
        <dbReference type="Proteomes" id="UP001224775"/>
    </source>
</evidence>
<dbReference type="Gene3D" id="2.120.10.80">
    <property type="entry name" value="Kelch-type beta propeller"/>
    <property type="match status" value="2"/>
</dbReference>
<keyword evidence="2" id="KW-0677">Repeat</keyword>
<dbReference type="PROSITE" id="PS50097">
    <property type="entry name" value="BTB"/>
    <property type="match status" value="1"/>
</dbReference>
<dbReference type="Gene3D" id="1.25.40.420">
    <property type="match status" value="1"/>
</dbReference>
<dbReference type="InterPro" id="IPR000210">
    <property type="entry name" value="BTB/POZ_dom"/>
</dbReference>
<dbReference type="Proteomes" id="UP001224775">
    <property type="component" value="Unassembled WGS sequence"/>
</dbReference>